<dbReference type="AlphaFoldDB" id="A0A1C9HZ92"/>
<dbReference type="EMBL" id="KX489458">
    <property type="protein sequence ID" value="AOO91822.1"/>
    <property type="molecule type" value="Genomic_DNA"/>
</dbReference>
<reference evidence="2" key="2">
    <citation type="journal article" date="2016" name="Front. Microbiol.">
        <title>The Regulatory Protein RosR Affects Rhizobium leguminosarum bv. trifolii Protein Profiles, Cell Surface Properties, and Symbiosis with Clover.</title>
        <authorList>
            <person name="Rachwal K."/>
            <person name="Boguszewska A."/>
            <person name="Kopcinska J."/>
            <person name="Karas M."/>
            <person name="Tchorzewski M."/>
            <person name="Janczarek M."/>
        </authorList>
    </citation>
    <scope>NUCLEOTIDE SEQUENCE</scope>
    <source>
        <strain evidence="2">Rt24.2</strain>
    </source>
</reference>
<keyword evidence="1" id="KW-0812">Transmembrane</keyword>
<sequence length="36" mass="4168">MSAIFEYFTLFDFFIVAALIGIFCCGLLDGETTWRR</sequence>
<organism evidence="2">
    <name type="scientific">Rhizobium leguminosarum bv. trifolii</name>
    <dbReference type="NCBI Taxonomy" id="386"/>
    <lineage>
        <taxon>Bacteria</taxon>
        <taxon>Pseudomonadati</taxon>
        <taxon>Pseudomonadota</taxon>
        <taxon>Alphaproteobacteria</taxon>
        <taxon>Hyphomicrobiales</taxon>
        <taxon>Rhizobiaceae</taxon>
        <taxon>Rhizobium/Agrobacterium group</taxon>
        <taxon>Rhizobium</taxon>
    </lineage>
</organism>
<evidence type="ECO:0000256" key="1">
    <source>
        <dbReference type="SAM" id="Phobius"/>
    </source>
</evidence>
<keyword evidence="1" id="KW-0472">Membrane</keyword>
<name>A0A1C9HZ92_RHILT</name>
<keyword evidence="1" id="KW-1133">Transmembrane helix</keyword>
<feature type="transmembrane region" description="Helical" evidence="1">
    <location>
        <begin position="6"/>
        <end position="28"/>
    </location>
</feature>
<reference evidence="2" key="1">
    <citation type="journal article" date="2015" name="BMC Genomics">
        <title>Transcriptome profiling of a Rhizobium leguminosarum bv. trifolii rosR mutant reveals the role of the transcriptional regulator RosR in motility, synthesis of cell-surface components, and other cellular processes.</title>
        <authorList>
            <person name="Rachwal K."/>
            <person name="Matczynska E."/>
            <person name="Janczarek M."/>
        </authorList>
    </citation>
    <scope>NUCLEOTIDE SEQUENCE</scope>
    <source>
        <strain evidence="2">Rt24.2</strain>
    </source>
</reference>
<accession>A0A1C9HZ92</accession>
<proteinExistence type="predicted"/>
<protein>
    <submittedName>
        <fullName evidence="2">Uncharacterized protein</fullName>
    </submittedName>
</protein>
<evidence type="ECO:0000313" key="2">
    <source>
        <dbReference type="EMBL" id="AOO91822.1"/>
    </source>
</evidence>